<dbReference type="PANTHER" id="PTHR12673:SF159">
    <property type="entry name" value="LD03170P"/>
    <property type="match status" value="1"/>
</dbReference>
<evidence type="ECO:0000259" key="2">
    <source>
        <dbReference type="PROSITE" id="PS50010"/>
    </source>
</evidence>
<dbReference type="Pfam" id="PF00621">
    <property type="entry name" value="RhoGEF"/>
    <property type="match status" value="1"/>
</dbReference>
<comment type="caution">
    <text evidence="3">The sequence shown here is derived from an EMBL/GenBank/DDBJ whole genome shotgun (WGS) entry which is preliminary data.</text>
</comment>
<dbReference type="Gene3D" id="1.20.900.10">
    <property type="entry name" value="Dbl homology (DH) domain"/>
    <property type="match status" value="1"/>
</dbReference>
<feature type="compositionally biased region" description="Polar residues" evidence="1">
    <location>
        <begin position="1"/>
        <end position="27"/>
    </location>
</feature>
<dbReference type="InterPro" id="IPR000219">
    <property type="entry name" value="DH_dom"/>
</dbReference>
<accession>A0A9N9H2E9</accession>
<dbReference type="PANTHER" id="PTHR12673">
    <property type="entry name" value="FACIOGENITAL DYSPLASIA PROTEIN"/>
    <property type="match status" value="1"/>
</dbReference>
<reference evidence="3" key="1">
    <citation type="submission" date="2021-06" db="EMBL/GenBank/DDBJ databases">
        <authorList>
            <person name="Kallberg Y."/>
            <person name="Tangrot J."/>
            <person name="Rosling A."/>
        </authorList>
    </citation>
    <scope>NUCLEOTIDE SEQUENCE</scope>
    <source>
        <strain evidence="3">IN212</strain>
    </source>
</reference>
<dbReference type="SUPFAM" id="SSF48065">
    <property type="entry name" value="DBL homology domain (DH-domain)"/>
    <property type="match status" value="1"/>
</dbReference>
<dbReference type="GO" id="GO:0005085">
    <property type="term" value="F:guanyl-nucleotide exchange factor activity"/>
    <property type="evidence" value="ECO:0007669"/>
    <property type="project" value="InterPro"/>
</dbReference>
<feature type="region of interest" description="Disordered" evidence="1">
    <location>
        <begin position="1"/>
        <end position="76"/>
    </location>
</feature>
<dbReference type="Proteomes" id="UP000789396">
    <property type="component" value="Unassembled WGS sequence"/>
</dbReference>
<protein>
    <submittedName>
        <fullName evidence="3">224_t:CDS:1</fullName>
    </submittedName>
</protein>
<dbReference type="SMART" id="SM00325">
    <property type="entry name" value="RhoGEF"/>
    <property type="match status" value="1"/>
</dbReference>
<keyword evidence="4" id="KW-1185">Reference proteome</keyword>
<sequence length="569" mass="64352">MPAASTTLSTTGSQQPTTKTMNNSSLHSSKKKTKWSFKSAISKKPVDAASKANDISNNNHRLNNDKTTRHFHDSKLDLSRPSKVVCSRFNSSSSKLSCNSCATDNTTDNTDTDNTPSSPTNSLRFMNDDDIEMILDDDSQETSPNSSITWVEDLTDQSFPSVSPMAPQLSNITTNNVIDLTSSPSQLNDNVSTNKFMVRTLSLLRKFENDERDSSKSRLRSRSRSFNDLLNKENGQVVDESVKDLSSKFSSKRKKCESTEFRPISLPDPSLLNHDSLVSGTNDTMRCDSPVSDVPSDTLSDPPNTITFINKRCSLNEFYDIRRSWSHIEVRHLKNIFSKKRVILDGKRRNSYAYTNSIKTNQQIAAESEIRLLNHLHKTRNSNVKVVNVDDNGNVDTVIKDPPTVPSSPVLQVDVEKEIDVTTKSIQMRKFISCEIYSTEQSYLSHLKDLKRIFMDPFIDAAQQPNPLVNPDDIETIFAHISDLIVLSTIIVEDLESSMDPWQESESMVGEVFLKYRPYFETLLLYAENHEQKLKKYTPECHMDYDDLCHAVDNMKTLALQCDKAIQQL</sequence>
<dbReference type="InterPro" id="IPR035899">
    <property type="entry name" value="DBL_dom_sf"/>
</dbReference>
<feature type="domain" description="DH" evidence="2">
    <location>
        <begin position="428"/>
        <end position="535"/>
    </location>
</feature>
<dbReference type="EMBL" id="CAJVPZ010013764">
    <property type="protein sequence ID" value="CAG8651742.1"/>
    <property type="molecule type" value="Genomic_DNA"/>
</dbReference>
<evidence type="ECO:0000256" key="1">
    <source>
        <dbReference type="SAM" id="MobiDB-lite"/>
    </source>
</evidence>
<dbReference type="OrthoDB" id="660555at2759"/>
<feature type="non-terminal residue" evidence="3">
    <location>
        <position position="569"/>
    </location>
</feature>
<feature type="compositionally biased region" description="Basic and acidic residues" evidence="1">
    <location>
        <begin position="62"/>
        <end position="76"/>
    </location>
</feature>
<dbReference type="PROSITE" id="PS50010">
    <property type="entry name" value="DH_2"/>
    <property type="match status" value="1"/>
</dbReference>
<dbReference type="AlphaFoldDB" id="A0A9N9H2E9"/>
<evidence type="ECO:0000313" key="3">
    <source>
        <dbReference type="EMBL" id="CAG8651742.1"/>
    </source>
</evidence>
<evidence type="ECO:0000313" key="4">
    <source>
        <dbReference type="Proteomes" id="UP000789396"/>
    </source>
</evidence>
<proteinExistence type="predicted"/>
<dbReference type="InterPro" id="IPR051092">
    <property type="entry name" value="FYVE_RhoGEF_PH"/>
</dbReference>
<organism evidence="3 4">
    <name type="scientific">Racocetra fulgida</name>
    <dbReference type="NCBI Taxonomy" id="60492"/>
    <lineage>
        <taxon>Eukaryota</taxon>
        <taxon>Fungi</taxon>
        <taxon>Fungi incertae sedis</taxon>
        <taxon>Mucoromycota</taxon>
        <taxon>Glomeromycotina</taxon>
        <taxon>Glomeromycetes</taxon>
        <taxon>Diversisporales</taxon>
        <taxon>Gigasporaceae</taxon>
        <taxon>Racocetra</taxon>
    </lineage>
</organism>
<feature type="region of interest" description="Disordered" evidence="1">
    <location>
        <begin position="92"/>
        <end position="122"/>
    </location>
</feature>
<gene>
    <name evidence="3" type="ORF">RFULGI_LOCUS8484</name>
</gene>
<dbReference type="GO" id="GO:0005737">
    <property type="term" value="C:cytoplasm"/>
    <property type="evidence" value="ECO:0007669"/>
    <property type="project" value="TreeGrafter"/>
</dbReference>
<name>A0A9N9H2E9_9GLOM</name>